<dbReference type="InterPro" id="IPR029016">
    <property type="entry name" value="GAF-like_dom_sf"/>
</dbReference>
<comment type="caution">
    <text evidence="3">The sequence shown here is derived from an EMBL/GenBank/DDBJ whole genome shotgun (WGS) entry which is preliminary data.</text>
</comment>
<gene>
    <name evidence="3" type="ORF">GCM10010521_53830</name>
</gene>
<dbReference type="Pfam" id="PF01590">
    <property type="entry name" value="GAF"/>
    <property type="match status" value="1"/>
</dbReference>
<organism evidence="3 4">
    <name type="scientific">Streptomyces rameus</name>
    <dbReference type="NCBI Taxonomy" id="68261"/>
    <lineage>
        <taxon>Bacteria</taxon>
        <taxon>Bacillati</taxon>
        <taxon>Actinomycetota</taxon>
        <taxon>Actinomycetes</taxon>
        <taxon>Kitasatosporales</taxon>
        <taxon>Streptomycetaceae</taxon>
        <taxon>Streptomyces</taxon>
    </lineage>
</organism>
<dbReference type="InterPro" id="IPR003018">
    <property type="entry name" value="GAF"/>
</dbReference>
<dbReference type="PANTHER" id="PTHR43102">
    <property type="entry name" value="SLR1143 PROTEIN"/>
    <property type="match status" value="1"/>
</dbReference>
<reference evidence="4" key="1">
    <citation type="journal article" date="2019" name="Int. J. Syst. Evol. Microbiol.">
        <title>The Global Catalogue of Microorganisms (GCM) 10K type strain sequencing project: providing services to taxonomists for standard genome sequencing and annotation.</title>
        <authorList>
            <consortium name="The Broad Institute Genomics Platform"/>
            <consortium name="The Broad Institute Genome Sequencing Center for Infectious Disease"/>
            <person name="Wu L."/>
            <person name="Ma J."/>
        </authorList>
    </citation>
    <scope>NUCLEOTIDE SEQUENCE [LARGE SCALE GENOMIC DNA]</scope>
    <source>
        <strain evidence="4">JCM 11574</strain>
    </source>
</reference>
<sequence>MSYQPYPYRARQIAPLTQSLPRRTMRDVTHGPSLPAGAAVPVPQAQQATELAQRYELLDRLGVPTAASEDFDELARDMATRAGFLYGFVNLFLEEQTFVGLHQPPADSGYVIVGRTMSRDHGWCPEVIARKKALPLHDVHASPRFSGNPVVDAVGIRSYFGAPLIHDSGTVLGTVCVIDRIRAWRSARSRNHGPARARRARRRFGRGSGGGDSPAGGRRQTTPGRGGSRRTGPTGVRAGKLAVRARPSFVITERREYEHEIRAGRRVDRP</sequence>
<evidence type="ECO:0000256" key="1">
    <source>
        <dbReference type="SAM" id="MobiDB-lite"/>
    </source>
</evidence>
<dbReference type="PANTHER" id="PTHR43102:SF2">
    <property type="entry name" value="GAF DOMAIN-CONTAINING PROTEIN"/>
    <property type="match status" value="1"/>
</dbReference>
<evidence type="ECO:0000313" key="3">
    <source>
        <dbReference type="EMBL" id="GAA3159104.1"/>
    </source>
</evidence>
<evidence type="ECO:0000259" key="2">
    <source>
        <dbReference type="Pfam" id="PF01590"/>
    </source>
</evidence>
<dbReference type="Gene3D" id="3.30.450.40">
    <property type="match status" value="1"/>
</dbReference>
<dbReference type="EMBL" id="BAAAVM010000097">
    <property type="protein sequence ID" value="GAA3159104.1"/>
    <property type="molecule type" value="Genomic_DNA"/>
</dbReference>
<feature type="compositionally biased region" description="Basic residues" evidence="1">
    <location>
        <begin position="188"/>
        <end position="205"/>
    </location>
</feature>
<proteinExistence type="predicted"/>
<accession>A0ABP6NX72</accession>
<feature type="region of interest" description="Disordered" evidence="1">
    <location>
        <begin position="188"/>
        <end position="241"/>
    </location>
</feature>
<dbReference type="Proteomes" id="UP001500893">
    <property type="component" value="Unassembled WGS sequence"/>
</dbReference>
<evidence type="ECO:0000313" key="4">
    <source>
        <dbReference type="Proteomes" id="UP001500893"/>
    </source>
</evidence>
<protein>
    <recommendedName>
        <fullName evidence="2">GAF domain-containing protein</fullName>
    </recommendedName>
</protein>
<name>A0ABP6NX72_9ACTN</name>
<dbReference type="SUPFAM" id="SSF55781">
    <property type="entry name" value="GAF domain-like"/>
    <property type="match status" value="1"/>
</dbReference>
<feature type="domain" description="GAF" evidence="2">
    <location>
        <begin position="73"/>
        <end position="186"/>
    </location>
</feature>
<keyword evidence="4" id="KW-1185">Reference proteome</keyword>